<dbReference type="PRINTS" id="PR00237">
    <property type="entry name" value="GPCRRHODOPSN"/>
</dbReference>
<dbReference type="InterPro" id="IPR000276">
    <property type="entry name" value="GPCR_Rhodpsn"/>
</dbReference>
<feature type="transmembrane region" description="Helical" evidence="10">
    <location>
        <begin position="272"/>
        <end position="292"/>
    </location>
</feature>
<evidence type="ECO:0000313" key="13">
    <source>
        <dbReference type="RefSeq" id="XP_025048081.1"/>
    </source>
</evidence>
<dbReference type="CDD" id="cd15410">
    <property type="entry name" value="7tmA_OR5D-like"/>
    <property type="match status" value="1"/>
</dbReference>
<dbReference type="InterPro" id="IPR017452">
    <property type="entry name" value="GPCR_Rhodpsn_7TM"/>
</dbReference>
<accession>A0A3Q0FKC9</accession>
<evidence type="ECO:0000256" key="8">
    <source>
        <dbReference type="ARBA" id="ARBA00023224"/>
    </source>
</evidence>
<dbReference type="PROSITE" id="PS50262">
    <property type="entry name" value="G_PROTEIN_RECEP_F1_2"/>
    <property type="match status" value="1"/>
</dbReference>
<evidence type="ECO:0000256" key="7">
    <source>
        <dbReference type="ARBA" id="ARBA00023170"/>
    </source>
</evidence>
<feature type="transmembrane region" description="Helical" evidence="10">
    <location>
        <begin position="99"/>
        <end position="120"/>
    </location>
</feature>
<dbReference type="AlphaFoldDB" id="A0A3Q0FKC9"/>
<feature type="transmembrane region" description="Helical" evidence="10">
    <location>
        <begin position="237"/>
        <end position="260"/>
    </location>
</feature>
<feature type="domain" description="G-protein coupled receptors family 1 profile" evidence="11">
    <location>
        <begin position="41"/>
        <end position="290"/>
    </location>
</feature>
<dbReference type="InterPro" id="IPR000725">
    <property type="entry name" value="Olfact_rcpt"/>
</dbReference>
<dbReference type="SUPFAM" id="SSF81321">
    <property type="entry name" value="Family A G protein-coupled receptor-like"/>
    <property type="match status" value="1"/>
</dbReference>
<comment type="function">
    <text evidence="1">Odorant receptor.</text>
</comment>
<dbReference type="InParanoid" id="A0A3Q0FKC9"/>
<feature type="transmembrane region" description="Helical" evidence="10">
    <location>
        <begin position="25"/>
        <end position="51"/>
    </location>
</feature>
<keyword evidence="12" id="KW-1185">Reference proteome</keyword>
<dbReference type="GO" id="GO:0004930">
    <property type="term" value="F:G protein-coupled receptor activity"/>
    <property type="evidence" value="ECO:0007669"/>
    <property type="project" value="UniProtKB-KW"/>
</dbReference>
<keyword evidence="8 9" id="KW-0807">Transducer</keyword>
<keyword evidence="7 9" id="KW-0675">Receptor</keyword>
<name>A0A3Q0FKC9_ALLSI</name>
<evidence type="ECO:0000256" key="10">
    <source>
        <dbReference type="RuleBase" id="RU363047"/>
    </source>
</evidence>
<keyword evidence="5 9" id="KW-0297">G-protein coupled receptor</keyword>
<dbReference type="PROSITE" id="PS00237">
    <property type="entry name" value="G_PROTEIN_RECEP_F1_1"/>
    <property type="match status" value="1"/>
</dbReference>
<evidence type="ECO:0000256" key="4">
    <source>
        <dbReference type="ARBA" id="ARBA00022989"/>
    </source>
</evidence>
<keyword evidence="10" id="KW-0716">Sensory transduction</keyword>
<dbReference type="Gene3D" id="1.20.1070.10">
    <property type="entry name" value="Rhodopsin 7-helix transmembrane proteins"/>
    <property type="match status" value="1"/>
</dbReference>
<keyword evidence="4 10" id="KW-1133">Transmembrane helix</keyword>
<evidence type="ECO:0000256" key="1">
    <source>
        <dbReference type="ARBA" id="ARBA00002936"/>
    </source>
</evidence>
<evidence type="ECO:0000256" key="5">
    <source>
        <dbReference type="ARBA" id="ARBA00023040"/>
    </source>
</evidence>
<reference evidence="13" key="1">
    <citation type="submission" date="2025-08" db="UniProtKB">
        <authorList>
            <consortium name="RefSeq"/>
        </authorList>
    </citation>
    <scope>IDENTIFICATION</scope>
</reference>
<comment type="subcellular location">
    <subcellularLocation>
        <location evidence="10">Cell membrane</location>
        <topology evidence="10">Multi-pass membrane protein</topology>
    </subcellularLocation>
    <subcellularLocation>
        <location evidence="2">Membrane</location>
        <topology evidence="2">Multi-pass membrane protein</topology>
    </subcellularLocation>
</comment>
<dbReference type="PANTHER" id="PTHR48018">
    <property type="entry name" value="OLFACTORY RECEPTOR"/>
    <property type="match status" value="1"/>
</dbReference>
<dbReference type="Proteomes" id="UP000189705">
    <property type="component" value="Unplaced"/>
</dbReference>
<evidence type="ECO:0000256" key="3">
    <source>
        <dbReference type="ARBA" id="ARBA00022692"/>
    </source>
</evidence>
<dbReference type="KEGG" id="asn:102382841"/>
<keyword evidence="10" id="KW-1003">Cell membrane</keyword>
<keyword evidence="6 10" id="KW-0472">Membrane</keyword>
<evidence type="ECO:0000256" key="2">
    <source>
        <dbReference type="ARBA" id="ARBA00004141"/>
    </source>
</evidence>
<dbReference type="PRINTS" id="PR00245">
    <property type="entry name" value="OLFACTORYR"/>
</dbReference>
<keyword evidence="10" id="KW-0552">Olfaction</keyword>
<proteinExistence type="inferred from homology"/>
<evidence type="ECO:0000256" key="6">
    <source>
        <dbReference type="ARBA" id="ARBA00023136"/>
    </source>
</evidence>
<evidence type="ECO:0000259" key="11">
    <source>
        <dbReference type="PROSITE" id="PS50262"/>
    </source>
</evidence>
<dbReference type="GeneID" id="102382841"/>
<feature type="transmembrane region" description="Helical" evidence="10">
    <location>
        <begin position="71"/>
        <end position="87"/>
    </location>
</feature>
<evidence type="ECO:0000256" key="9">
    <source>
        <dbReference type="RuleBase" id="RU000688"/>
    </source>
</evidence>
<keyword evidence="3 9" id="KW-0812">Transmembrane</keyword>
<comment type="similarity">
    <text evidence="9">Belongs to the G-protein coupled receptor 1 family.</text>
</comment>
<dbReference type="RefSeq" id="XP_025048081.1">
    <property type="nucleotide sequence ID" value="XM_025192296.1"/>
</dbReference>
<dbReference type="FunFam" id="1.20.1070.10:FF:000003">
    <property type="entry name" value="Olfactory receptor"/>
    <property type="match status" value="1"/>
</dbReference>
<dbReference type="Pfam" id="PF13853">
    <property type="entry name" value="7tm_4"/>
    <property type="match status" value="1"/>
</dbReference>
<dbReference type="GO" id="GO:0005886">
    <property type="term" value="C:plasma membrane"/>
    <property type="evidence" value="ECO:0007669"/>
    <property type="project" value="UniProtKB-SubCell"/>
</dbReference>
<sequence length="312" mass="35528">MEKRNCSTVTEFILLGLTDRPELQVILFVFFLVIYFITVVWNLGVLLLVWIDPRLQTPMYFFLGNLSFVDFFYSSVIAPKMLVNFLAKTRTISYNACVMQLYLFGATADVECVLLAVMAYDRYVAICNPLLYPVIMSRKLCNKLVSGAYLVGLVDSMIHTCCTFQLAFCDSNVINHFFCDLPPLLALSCSDTHINEIVLFTFLGAIEMFTVLSILISYLSIFITILKVRSTGGRRKALSTCTSHLTAVAIFHGTILFMYFRPASIYSMDTDKMASVFYTLVIPMLNPLIYSLRNQDVKDALRNTFRRIVDFK</sequence>
<organism evidence="12 13">
    <name type="scientific">Alligator sinensis</name>
    <name type="common">Chinese alligator</name>
    <dbReference type="NCBI Taxonomy" id="38654"/>
    <lineage>
        <taxon>Eukaryota</taxon>
        <taxon>Metazoa</taxon>
        <taxon>Chordata</taxon>
        <taxon>Craniata</taxon>
        <taxon>Vertebrata</taxon>
        <taxon>Euteleostomi</taxon>
        <taxon>Archelosauria</taxon>
        <taxon>Archosauria</taxon>
        <taxon>Crocodylia</taxon>
        <taxon>Alligatoridae</taxon>
        <taxon>Alligatorinae</taxon>
        <taxon>Alligator</taxon>
    </lineage>
</organism>
<gene>
    <name evidence="13" type="primary">LOC102382841</name>
</gene>
<dbReference type="GO" id="GO:0004984">
    <property type="term" value="F:olfactory receptor activity"/>
    <property type="evidence" value="ECO:0007669"/>
    <property type="project" value="InterPro"/>
</dbReference>
<feature type="transmembrane region" description="Helical" evidence="10">
    <location>
        <begin position="197"/>
        <end position="225"/>
    </location>
</feature>
<evidence type="ECO:0000313" key="12">
    <source>
        <dbReference type="Proteomes" id="UP000189705"/>
    </source>
</evidence>
<protein>
    <recommendedName>
        <fullName evidence="10">Olfactory receptor</fullName>
    </recommendedName>
</protein>